<gene>
    <name evidence="2" type="ORF">J2Y00_001621</name>
</gene>
<dbReference type="RefSeq" id="WP_309852723.1">
    <property type="nucleotide sequence ID" value="NZ_JAVDQJ010000003.1"/>
</dbReference>
<feature type="domain" description="DUF2382" evidence="1">
    <location>
        <begin position="15"/>
        <end position="125"/>
    </location>
</feature>
<dbReference type="Proteomes" id="UP001185331">
    <property type="component" value="Unassembled WGS sequence"/>
</dbReference>
<evidence type="ECO:0000313" key="2">
    <source>
        <dbReference type="EMBL" id="MDR6218060.1"/>
    </source>
</evidence>
<dbReference type="Pfam" id="PF09557">
    <property type="entry name" value="DUF2382"/>
    <property type="match status" value="1"/>
</dbReference>
<accession>A0AAE4BLI5</accession>
<evidence type="ECO:0000313" key="3">
    <source>
        <dbReference type="Proteomes" id="UP001185331"/>
    </source>
</evidence>
<proteinExistence type="predicted"/>
<reference evidence="2" key="1">
    <citation type="submission" date="2023-07" db="EMBL/GenBank/DDBJ databases">
        <title>Sorghum-associated microbial communities from plants grown in Nebraska, USA.</title>
        <authorList>
            <person name="Schachtman D."/>
        </authorList>
    </citation>
    <scope>NUCLEOTIDE SEQUENCE</scope>
    <source>
        <strain evidence="2">BE330</strain>
    </source>
</reference>
<dbReference type="EMBL" id="JAVDQK010000003">
    <property type="protein sequence ID" value="MDR6218060.1"/>
    <property type="molecule type" value="Genomic_DNA"/>
</dbReference>
<sequence>MENDPEVKRVPVGTLELREERAVTETQRVVAGHVTVRRERRVRVEHIEVELAEEVLMIETVSGTGKVTVNGMTLEPGTVQEVILSQERVQIVKHLYAVQDVSITKTTQTVLHTIPVELAYEELVVDQRDMEKHLQDADNRPEER</sequence>
<comment type="caution">
    <text evidence="2">The sequence shown here is derived from an EMBL/GenBank/DDBJ whole genome shotgun (WGS) entry which is preliminary data.</text>
</comment>
<name>A0AAE4BLI5_9DEIO</name>
<evidence type="ECO:0000259" key="1">
    <source>
        <dbReference type="Pfam" id="PF09557"/>
    </source>
</evidence>
<protein>
    <submittedName>
        <fullName evidence="2">Stress response protein YsnF</fullName>
    </submittedName>
</protein>
<dbReference type="InterPro" id="IPR019060">
    <property type="entry name" value="DUF2382"/>
</dbReference>
<organism evidence="2 3">
    <name type="scientific">Deinococcus soli</name>
    <name type="common">ex Cha et al. 2016</name>
    <dbReference type="NCBI Taxonomy" id="1309411"/>
    <lineage>
        <taxon>Bacteria</taxon>
        <taxon>Thermotogati</taxon>
        <taxon>Deinococcota</taxon>
        <taxon>Deinococci</taxon>
        <taxon>Deinococcales</taxon>
        <taxon>Deinococcaceae</taxon>
        <taxon>Deinococcus</taxon>
    </lineage>
</organism>
<dbReference type="AlphaFoldDB" id="A0AAE4BLI5"/>